<gene>
    <name evidence="1" type="primary">X975_01402</name>
    <name evidence="1" type="ORF">NPIL_140391</name>
</gene>
<sequence length="137" mass="15765">MIEKATQIGIHGFSGALERCVELLIYCRSSISTGETKARLVNGKFRELQVKNITILRLEWCATVLLSKLVKRVLAIIKLEIAVFLWNDSMIMLSQIPKDPMDLKTFVQNKADILSWGMDQHFYLIMFIQSRTYKPSI</sequence>
<keyword evidence="2" id="KW-1185">Reference proteome</keyword>
<dbReference type="Pfam" id="PF05380">
    <property type="entry name" value="Peptidase_A17"/>
    <property type="match status" value="1"/>
</dbReference>
<name>A0A8X6U044_NEPPI</name>
<protein>
    <submittedName>
        <fullName evidence="1">Uncharacterized protein</fullName>
    </submittedName>
</protein>
<accession>A0A8X6U044</accession>
<evidence type="ECO:0000313" key="2">
    <source>
        <dbReference type="Proteomes" id="UP000887013"/>
    </source>
</evidence>
<dbReference type="AlphaFoldDB" id="A0A8X6U044"/>
<dbReference type="EMBL" id="BMAW01069250">
    <property type="protein sequence ID" value="GFT68125.1"/>
    <property type="molecule type" value="Genomic_DNA"/>
</dbReference>
<evidence type="ECO:0000313" key="1">
    <source>
        <dbReference type="EMBL" id="GFT68125.1"/>
    </source>
</evidence>
<comment type="caution">
    <text evidence="1">The sequence shown here is derived from an EMBL/GenBank/DDBJ whole genome shotgun (WGS) entry which is preliminary data.</text>
</comment>
<organism evidence="1 2">
    <name type="scientific">Nephila pilipes</name>
    <name type="common">Giant wood spider</name>
    <name type="synonym">Nephila maculata</name>
    <dbReference type="NCBI Taxonomy" id="299642"/>
    <lineage>
        <taxon>Eukaryota</taxon>
        <taxon>Metazoa</taxon>
        <taxon>Ecdysozoa</taxon>
        <taxon>Arthropoda</taxon>
        <taxon>Chelicerata</taxon>
        <taxon>Arachnida</taxon>
        <taxon>Araneae</taxon>
        <taxon>Araneomorphae</taxon>
        <taxon>Entelegynae</taxon>
        <taxon>Araneoidea</taxon>
        <taxon>Nephilidae</taxon>
        <taxon>Nephila</taxon>
    </lineage>
</organism>
<dbReference type="Proteomes" id="UP000887013">
    <property type="component" value="Unassembled WGS sequence"/>
</dbReference>
<dbReference type="InterPro" id="IPR008042">
    <property type="entry name" value="Retrotrans_Pao"/>
</dbReference>
<proteinExistence type="predicted"/>
<reference evidence="1" key="1">
    <citation type="submission" date="2020-08" db="EMBL/GenBank/DDBJ databases">
        <title>Multicomponent nature underlies the extraordinary mechanical properties of spider dragline silk.</title>
        <authorList>
            <person name="Kono N."/>
            <person name="Nakamura H."/>
            <person name="Mori M."/>
            <person name="Yoshida Y."/>
            <person name="Ohtoshi R."/>
            <person name="Malay A.D."/>
            <person name="Moran D.A.P."/>
            <person name="Tomita M."/>
            <person name="Numata K."/>
            <person name="Arakawa K."/>
        </authorList>
    </citation>
    <scope>NUCLEOTIDE SEQUENCE</scope>
</reference>